<dbReference type="Proteomes" id="UP001290455">
    <property type="component" value="Unassembled WGS sequence"/>
</dbReference>
<dbReference type="Pfam" id="PF08924">
    <property type="entry name" value="Rv2525c_GlyHyd-like"/>
    <property type="match status" value="1"/>
</dbReference>
<protein>
    <submittedName>
        <fullName evidence="4">DUF1906 domain-containing protein</fullName>
    </submittedName>
</protein>
<evidence type="ECO:0000256" key="1">
    <source>
        <dbReference type="SAM" id="MobiDB-lite"/>
    </source>
</evidence>
<keyword evidence="2" id="KW-1133">Transmembrane helix</keyword>
<dbReference type="EMBL" id="JAXOFX010000027">
    <property type="protein sequence ID" value="MDZ5474501.1"/>
    <property type="molecule type" value="Genomic_DNA"/>
</dbReference>
<feature type="domain" description="Rv2525c-like glycoside hydrolase-like" evidence="3">
    <location>
        <begin position="101"/>
        <end position="218"/>
    </location>
</feature>
<evidence type="ECO:0000259" key="3">
    <source>
        <dbReference type="Pfam" id="PF08924"/>
    </source>
</evidence>
<feature type="transmembrane region" description="Helical" evidence="2">
    <location>
        <begin position="7"/>
        <end position="24"/>
    </location>
</feature>
<gene>
    <name evidence="4" type="ORF">SM124_22760</name>
</gene>
<name>A0ABU5J506_9BACI</name>
<reference evidence="4 5" key="1">
    <citation type="submission" date="2023-11" db="EMBL/GenBank/DDBJ databases">
        <title>Bacillus jintuensis, isolated from a mudflat on the Beibu Gulf coast.</title>
        <authorList>
            <person name="Li M."/>
        </authorList>
    </citation>
    <scope>NUCLEOTIDE SEQUENCE [LARGE SCALE GENOMIC DNA]</scope>
    <source>
        <strain evidence="4 5">31A1R</strain>
    </source>
</reference>
<feature type="region of interest" description="Disordered" evidence="1">
    <location>
        <begin position="30"/>
        <end position="69"/>
    </location>
</feature>
<evidence type="ECO:0000256" key="2">
    <source>
        <dbReference type="SAM" id="Phobius"/>
    </source>
</evidence>
<keyword evidence="2" id="KW-0472">Membrane</keyword>
<dbReference type="Gene3D" id="3.20.20.80">
    <property type="entry name" value="Glycosidases"/>
    <property type="match status" value="1"/>
</dbReference>
<comment type="caution">
    <text evidence="4">The sequence shown here is derived from an EMBL/GenBank/DDBJ whole genome shotgun (WGS) entry which is preliminary data.</text>
</comment>
<organism evidence="4 5">
    <name type="scientific">Robertmurraya mangrovi</name>
    <dbReference type="NCBI Taxonomy" id="3098077"/>
    <lineage>
        <taxon>Bacteria</taxon>
        <taxon>Bacillati</taxon>
        <taxon>Bacillota</taxon>
        <taxon>Bacilli</taxon>
        <taxon>Bacillales</taxon>
        <taxon>Bacillaceae</taxon>
        <taxon>Robertmurraya</taxon>
    </lineage>
</organism>
<evidence type="ECO:0000313" key="4">
    <source>
        <dbReference type="EMBL" id="MDZ5474501.1"/>
    </source>
</evidence>
<dbReference type="InterPro" id="IPR015020">
    <property type="entry name" value="Rv2525c-like_Glyco_Hydro-like"/>
</dbReference>
<sequence>MSWRKFLFIFIPAIFILIIPFFFIENQSSNDQPSHNNNQPQNNKDKDKNKESSSENGQNNSKDKEQSDSKEIYWGVDSASFTTNELFSCVRDNFGKPKVWGRYLGTIDGVSSGLTKDEIKLLQDNNIKILLINNQFTDASGYDNGVEQAKKGIKIAEDLGAPDGVAIFADIEPEYPVDSAFIQGWFDEMSNSKYEPGIYGVFSNEQALLDAFNAAVEENSQLLKDVILWTAFPQEGITTKGKAPKFNPEGPKDSLLYGWQYGIDAETCNIDTNLFNGRLLDYLW</sequence>
<dbReference type="InterPro" id="IPR017853">
    <property type="entry name" value="GH"/>
</dbReference>
<dbReference type="SUPFAM" id="SSF51445">
    <property type="entry name" value="(Trans)glycosidases"/>
    <property type="match status" value="1"/>
</dbReference>
<keyword evidence="2" id="KW-0812">Transmembrane</keyword>
<keyword evidence="5" id="KW-1185">Reference proteome</keyword>
<feature type="compositionally biased region" description="Basic and acidic residues" evidence="1">
    <location>
        <begin position="43"/>
        <end position="53"/>
    </location>
</feature>
<feature type="compositionally biased region" description="Low complexity" evidence="1">
    <location>
        <begin position="30"/>
        <end position="42"/>
    </location>
</feature>
<proteinExistence type="predicted"/>
<dbReference type="RefSeq" id="WP_322448783.1">
    <property type="nucleotide sequence ID" value="NZ_JAXOFX010000027.1"/>
</dbReference>
<evidence type="ECO:0000313" key="5">
    <source>
        <dbReference type="Proteomes" id="UP001290455"/>
    </source>
</evidence>
<accession>A0ABU5J506</accession>